<keyword evidence="2" id="KW-1185">Reference proteome</keyword>
<name>A0A143PKA9_LUTPR</name>
<dbReference type="STRING" id="1855912.LuPra_02127"/>
<accession>A0A143PKA9</accession>
<sequence>MQYVPPEGTFRIDILTRLGEAFAFEDLEQTRVDVDEALTVTVASARTLYRMKRNTVRLKDRADAALLRERFGLHEED</sequence>
<reference evidence="2" key="2">
    <citation type="submission" date="2016-04" db="EMBL/GenBank/DDBJ databases">
        <title>First Complete Genome Sequence of a Subdivision 6 Acidobacterium.</title>
        <authorList>
            <person name="Huang S."/>
            <person name="Vieira S."/>
            <person name="Bunk B."/>
            <person name="Riedel T."/>
            <person name="Sproeer C."/>
            <person name="Overmann J."/>
        </authorList>
    </citation>
    <scope>NUCLEOTIDE SEQUENCE [LARGE SCALE GENOMIC DNA]</scope>
    <source>
        <strain evidence="2">DSM 100886 HEG_-6_39</strain>
    </source>
</reference>
<gene>
    <name evidence="1" type="ORF">LuPra_02127</name>
</gene>
<organism evidence="1 2">
    <name type="scientific">Luteitalea pratensis</name>
    <dbReference type="NCBI Taxonomy" id="1855912"/>
    <lineage>
        <taxon>Bacteria</taxon>
        <taxon>Pseudomonadati</taxon>
        <taxon>Acidobacteriota</taxon>
        <taxon>Vicinamibacteria</taxon>
        <taxon>Vicinamibacterales</taxon>
        <taxon>Vicinamibacteraceae</taxon>
        <taxon>Luteitalea</taxon>
    </lineage>
</organism>
<reference evidence="1 2" key="1">
    <citation type="journal article" date="2016" name="Genome Announc.">
        <title>First Complete Genome Sequence of a Subdivision 6 Acidobacterium Strain.</title>
        <authorList>
            <person name="Huang S."/>
            <person name="Vieira S."/>
            <person name="Bunk B."/>
            <person name="Riedel T."/>
            <person name="Sproer C."/>
            <person name="Overmann J."/>
        </authorList>
    </citation>
    <scope>NUCLEOTIDE SEQUENCE [LARGE SCALE GENOMIC DNA]</scope>
    <source>
        <strain evidence="2">DSM 100886 HEG_-6_39</strain>
    </source>
</reference>
<dbReference type="EMBL" id="CP015136">
    <property type="protein sequence ID" value="AMY08921.1"/>
    <property type="molecule type" value="Genomic_DNA"/>
</dbReference>
<dbReference type="Proteomes" id="UP000076079">
    <property type="component" value="Chromosome"/>
</dbReference>
<protein>
    <submittedName>
        <fullName evidence="1">Uncharacterized protein</fullName>
    </submittedName>
</protein>
<dbReference type="KEGG" id="abac:LuPra_02127"/>
<evidence type="ECO:0000313" key="1">
    <source>
        <dbReference type="EMBL" id="AMY08921.1"/>
    </source>
</evidence>
<evidence type="ECO:0000313" key="2">
    <source>
        <dbReference type="Proteomes" id="UP000076079"/>
    </source>
</evidence>
<proteinExistence type="predicted"/>
<dbReference type="AlphaFoldDB" id="A0A143PKA9"/>
<dbReference type="RefSeq" id="WP_110170703.1">
    <property type="nucleotide sequence ID" value="NZ_CP015136.1"/>
</dbReference>